<dbReference type="Gene3D" id="2.60.40.640">
    <property type="match status" value="2"/>
</dbReference>
<dbReference type="InterPro" id="IPR011022">
    <property type="entry name" value="Arrestin_C-like"/>
</dbReference>
<keyword evidence="5" id="KW-1185">Reference proteome</keyword>
<protein>
    <submittedName>
        <fullName evidence="4">Arrestin domain-containing protein 3</fullName>
    </submittedName>
</protein>
<dbReference type="Pfam" id="PF00339">
    <property type="entry name" value="Arrestin_N"/>
    <property type="match status" value="1"/>
</dbReference>
<dbReference type="GO" id="GO:0005737">
    <property type="term" value="C:cytoplasm"/>
    <property type="evidence" value="ECO:0007669"/>
    <property type="project" value="TreeGrafter"/>
</dbReference>
<dbReference type="PANTHER" id="PTHR11188">
    <property type="entry name" value="ARRESTIN DOMAIN CONTAINING PROTEIN"/>
    <property type="match status" value="1"/>
</dbReference>
<evidence type="ECO:0000259" key="3">
    <source>
        <dbReference type="SMART" id="SM01017"/>
    </source>
</evidence>
<name>A0A1W0WDF2_HYPEX</name>
<dbReference type="Proteomes" id="UP000192578">
    <property type="component" value="Unassembled WGS sequence"/>
</dbReference>
<comment type="caution">
    <text evidence="4">The sequence shown here is derived from an EMBL/GenBank/DDBJ whole genome shotgun (WGS) entry which is preliminary data.</text>
</comment>
<dbReference type="GO" id="GO:0015031">
    <property type="term" value="P:protein transport"/>
    <property type="evidence" value="ECO:0007669"/>
    <property type="project" value="TreeGrafter"/>
</dbReference>
<dbReference type="Pfam" id="PF02752">
    <property type="entry name" value="Arrestin_C"/>
    <property type="match status" value="1"/>
</dbReference>
<dbReference type="SMART" id="SM01017">
    <property type="entry name" value="Arrestin_C"/>
    <property type="match status" value="1"/>
</dbReference>
<dbReference type="AlphaFoldDB" id="A0A1W0WDF2"/>
<dbReference type="InterPro" id="IPR011021">
    <property type="entry name" value="Arrestin-like_N"/>
</dbReference>
<evidence type="ECO:0000313" key="5">
    <source>
        <dbReference type="Proteomes" id="UP000192578"/>
    </source>
</evidence>
<proteinExistence type="inferred from homology"/>
<dbReference type="OrthoDB" id="2333384at2759"/>
<sequence length="459" mass="51146">MGKVKNLEIVLSGNRTVFQGGEVVRGKLVIEIEKVLKIRWIRMTIRGVARVHWTESRNTGARLGGYGMLYTEHFQAEVEYVNKKIILLGSETGEARESLAEGRHEYRFSFTLPQNSVATSFEGKYGSIRYWLKAELGKPWSFAYKTKKPVTVISPIDINRSEFMEPVEGAVEKNVCCWWCVSAPVTAEIRTDRKGYCPGESIAISALFNNGTRRHITPHATLYQVQSFNANGKSRSRAIKLTTVSGVAIPPGETGYWDAQLLKVPAVSPSILNCQLIKVDYQVKITLQIPGACNLYADLPVVIGTVPCRRPRPRTPAISSIIVHAPNTETPHLRPIGPPAYHDLDEELPYEAPPTYAECIGGAVDILDDEDDEAQIFGSTSYTPMYTYVYDHPRYLPPPRYLEATSHQTSFDEQAEPEHHPMHTGVSETTNSTVRSAAPIVYRQSSESFVSLSDLTSVI</sequence>
<evidence type="ECO:0000256" key="2">
    <source>
        <dbReference type="SAM" id="MobiDB-lite"/>
    </source>
</evidence>
<gene>
    <name evidence="4" type="ORF">BV898_12552</name>
</gene>
<dbReference type="InterPro" id="IPR050357">
    <property type="entry name" value="Arrestin_domain-protein"/>
</dbReference>
<accession>A0A1W0WDF2</accession>
<reference evidence="5" key="1">
    <citation type="submission" date="2017-01" db="EMBL/GenBank/DDBJ databases">
        <title>Comparative genomics of anhydrobiosis in the tardigrade Hypsibius dujardini.</title>
        <authorList>
            <person name="Yoshida Y."/>
            <person name="Koutsovoulos G."/>
            <person name="Laetsch D."/>
            <person name="Stevens L."/>
            <person name="Kumar S."/>
            <person name="Horikawa D."/>
            <person name="Ishino K."/>
            <person name="Komine S."/>
            <person name="Tomita M."/>
            <person name="Blaxter M."/>
            <person name="Arakawa K."/>
        </authorList>
    </citation>
    <scope>NUCLEOTIDE SEQUENCE [LARGE SCALE GENOMIC DNA]</scope>
    <source>
        <strain evidence="5">Z151</strain>
    </source>
</reference>
<evidence type="ECO:0000313" key="4">
    <source>
        <dbReference type="EMBL" id="OQV13229.1"/>
    </source>
</evidence>
<dbReference type="InterPro" id="IPR014756">
    <property type="entry name" value="Ig_E-set"/>
</dbReference>
<feature type="region of interest" description="Disordered" evidence="2">
    <location>
        <begin position="405"/>
        <end position="429"/>
    </location>
</feature>
<dbReference type="EMBL" id="MTYJ01000128">
    <property type="protein sequence ID" value="OQV13229.1"/>
    <property type="molecule type" value="Genomic_DNA"/>
</dbReference>
<dbReference type="PANTHER" id="PTHR11188:SF17">
    <property type="entry name" value="FI21816P1"/>
    <property type="match status" value="1"/>
</dbReference>
<organism evidence="4 5">
    <name type="scientific">Hypsibius exemplaris</name>
    <name type="common">Freshwater tardigrade</name>
    <dbReference type="NCBI Taxonomy" id="2072580"/>
    <lineage>
        <taxon>Eukaryota</taxon>
        <taxon>Metazoa</taxon>
        <taxon>Ecdysozoa</taxon>
        <taxon>Tardigrada</taxon>
        <taxon>Eutardigrada</taxon>
        <taxon>Parachela</taxon>
        <taxon>Hypsibioidea</taxon>
        <taxon>Hypsibiidae</taxon>
        <taxon>Hypsibius</taxon>
    </lineage>
</organism>
<evidence type="ECO:0000256" key="1">
    <source>
        <dbReference type="ARBA" id="ARBA00005298"/>
    </source>
</evidence>
<feature type="domain" description="Arrestin C-terminal-like" evidence="3">
    <location>
        <begin position="181"/>
        <end position="308"/>
    </location>
</feature>
<dbReference type="SUPFAM" id="SSF81296">
    <property type="entry name" value="E set domains"/>
    <property type="match status" value="2"/>
</dbReference>
<comment type="similarity">
    <text evidence="1">Belongs to the arrestin family.</text>
</comment>
<dbReference type="InterPro" id="IPR014752">
    <property type="entry name" value="Arrestin-like_C"/>
</dbReference>